<evidence type="ECO:0000313" key="2">
    <source>
        <dbReference type="EMBL" id="TCT42057.1"/>
    </source>
</evidence>
<feature type="transmembrane region" description="Helical" evidence="1">
    <location>
        <begin position="33"/>
        <end position="56"/>
    </location>
</feature>
<dbReference type="RefSeq" id="WP_165972743.1">
    <property type="nucleotide sequence ID" value="NZ_SMAR01000005.1"/>
</dbReference>
<proteinExistence type="predicted"/>
<dbReference type="AlphaFoldDB" id="A0A4R3P0G2"/>
<name>A0A4R3P0G2_9HYPH</name>
<sequence length="58" mass="6206">MLTALKINRPLDLMPQRYETGRKSISGSQTTEFALIATAVIAAIGVVVVAAVQLYLAM</sequence>
<comment type="caution">
    <text evidence="2">The sequence shown here is derived from an EMBL/GenBank/DDBJ whole genome shotgun (WGS) entry which is preliminary data.</text>
</comment>
<evidence type="ECO:0000313" key="3">
    <source>
        <dbReference type="Proteomes" id="UP000295097"/>
    </source>
</evidence>
<gene>
    <name evidence="2" type="ORF">EDC90_100572</name>
</gene>
<reference evidence="2 3" key="1">
    <citation type="submission" date="2019-03" db="EMBL/GenBank/DDBJ databases">
        <title>Freshwater and sediment microbial communities from various areas in North America, analyzing microbe dynamics in response to fracking.</title>
        <authorList>
            <person name="Lamendella R."/>
        </authorList>
    </citation>
    <scope>NUCLEOTIDE SEQUENCE [LARGE SCALE GENOMIC DNA]</scope>
    <source>
        <strain evidence="2 3">175.2</strain>
    </source>
</reference>
<evidence type="ECO:0000256" key="1">
    <source>
        <dbReference type="SAM" id="Phobius"/>
    </source>
</evidence>
<keyword evidence="3" id="KW-1185">Reference proteome</keyword>
<keyword evidence="1" id="KW-0812">Transmembrane</keyword>
<accession>A0A4R3P0G2</accession>
<keyword evidence="1" id="KW-1133">Transmembrane helix</keyword>
<dbReference type="EMBL" id="SMAR01000005">
    <property type="protein sequence ID" value="TCT42057.1"/>
    <property type="molecule type" value="Genomic_DNA"/>
</dbReference>
<dbReference type="Proteomes" id="UP000295097">
    <property type="component" value="Unassembled WGS sequence"/>
</dbReference>
<protein>
    <submittedName>
        <fullName evidence="2">Uncharacterized protein</fullName>
    </submittedName>
</protein>
<keyword evidence="1" id="KW-0472">Membrane</keyword>
<organism evidence="2 3">
    <name type="scientific">Martelella mediterranea</name>
    <dbReference type="NCBI Taxonomy" id="293089"/>
    <lineage>
        <taxon>Bacteria</taxon>
        <taxon>Pseudomonadati</taxon>
        <taxon>Pseudomonadota</taxon>
        <taxon>Alphaproteobacteria</taxon>
        <taxon>Hyphomicrobiales</taxon>
        <taxon>Aurantimonadaceae</taxon>
        <taxon>Martelella</taxon>
    </lineage>
</organism>